<dbReference type="AlphaFoldDB" id="M0QDH0"/>
<proteinExistence type="predicted"/>
<protein>
    <recommendedName>
        <fullName evidence="3">Nudix hydrolase domain-containing protein</fullName>
    </recommendedName>
</protein>
<dbReference type="Proteomes" id="UP000011666">
    <property type="component" value="Unassembled WGS sequence"/>
</dbReference>
<dbReference type="PROSITE" id="PS00893">
    <property type="entry name" value="NUDIX_BOX"/>
    <property type="match status" value="1"/>
</dbReference>
<dbReference type="GO" id="GO:0016787">
    <property type="term" value="F:hydrolase activity"/>
    <property type="evidence" value="ECO:0007669"/>
    <property type="project" value="UniProtKB-KW"/>
</dbReference>
<keyword evidence="5" id="KW-1185">Reference proteome</keyword>
<dbReference type="STRING" id="1223545.GS4_03_01060"/>
<dbReference type="PANTHER" id="PTHR43046">
    <property type="entry name" value="GDP-MANNOSE MANNOSYL HYDROLASE"/>
    <property type="match status" value="1"/>
</dbReference>
<keyword evidence="2" id="KW-0378">Hydrolase</keyword>
<dbReference type="RefSeq" id="WP_007617076.1">
    <property type="nucleotide sequence ID" value="NZ_BANX01000003.1"/>
</dbReference>
<dbReference type="SUPFAM" id="SSF55811">
    <property type="entry name" value="Nudix"/>
    <property type="match status" value="1"/>
</dbReference>
<accession>M0QDH0</accession>
<evidence type="ECO:0000313" key="5">
    <source>
        <dbReference type="Proteomes" id="UP000011666"/>
    </source>
</evidence>
<sequence length="157" mass="17532">MPVPDFVVELRKHIGHAPLWMAGVTAVVRDERGHILLTHRADTHEWALVSGILEPGEEPAVAIRREIAEETGVEAEILRITGVEVSPPITYPNGDQAQYLDICFLAQHIHGNPTVTDDENTEVGWFALTDLPDGLAQSTRARLEIAQRDDPVTWFRR</sequence>
<gene>
    <name evidence="4" type="ORF">GS4_03_01060</name>
</gene>
<dbReference type="eggNOG" id="COG1051">
    <property type="taxonomic scope" value="Bacteria"/>
</dbReference>
<dbReference type="InterPro" id="IPR000086">
    <property type="entry name" value="NUDIX_hydrolase_dom"/>
</dbReference>
<dbReference type="InterPro" id="IPR015797">
    <property type="entry name" value="NUDIX_hydrolase-like_dom_sf"/>
</dbReference>
<organism evidence="4 5">
    <name type="scientific">Gordonia soli NBRC 108243</name>
    <dbReference type="NCBI Taxonomy" id="1223545"/>
    <lineage>
        <taxon>Bacteria</taxon>
        <taxon>Bacillati</taxon>
        <taxon>Actinomycetota</taxon>
        <taxon>Actinomycetes</taxon>
        <taxon>Mycobacteriales</taxon>
        <taxon>Gordoniaceae</taxon>
        <taxon>Gordonia</taxon>
    </lineage>
</organism>
<feature type="domain" description="Nudix hydrolase" evidence="3">
    <location>
        <begin position="19"/>
        <end position="149"/>
    </location>
</feature>
<name>M0QDH0_9ACTN</name>
<evidence type="ECO:0000256" key="2">
    <source>
        <dbReference type="ARBA" id="ARBA00022801"/>
    </source>
</evidence>
<dbReference type="CDD" id="cd18879">
    <property type="entry name" value="NUDIX_Hydrolase"/>
    <property type="match status" value="1"/>
</dbReference>
<dbReference type="Gene3D" id="3.90.79.10">
    <property type="entry name" value="Nucleoside Triphosphate Pyrophosphohydrolase"/>
    <property type="match status" value="1"/>
</dbReference>
<dbReference type="OrthoDB" id="9814308at2"/>
<reference evidence="4 5" key="1">
    <citation type="submission" date="2013-01" db="EMBL/GenBank/DDBJ databases">
        <title>Whole genome shotgun sequence of Gordonia soli NBRC 108243.</title>
        <authorList>
            <person name="Isaki-Nakamura S."/>
            <person name="Hosoyama A."/>
            <person name="Tsuchikane K."/>
            <person name="Ando Y."/>
            <person name="Baba S."/>
            <person name="Ohji S."/>
            <person name="Hamada M."/>
            <person name="Tamura T."/>
            <person name="Yamazoe A."/>
            <person name="Yamazaki S."/>
            <person name="Fujita N."/>
        </authorList>
    </citation>
    <scope>NUCLEOTIDE SEQUENCE [LARGE SCALE GENOMIC DNA]</scope>
    <source>
        <strain evidence="4 5">NBRC 108243</strain>
    </source>
</reference>
<comment type="caution">
    <text evidence="4">The sequence shown here is derived from an EMBL/GenBank/DDBJ whole genome shotgun (WGS) entry which is preliminary data.</text>
</comment>
<dbReference type="PROSITE" id="PS51462">
    <property type="entry name" value="NUDIX"/>
    <property type="match status" value="1"/>
</dbReference>
<evidence type="ECO:0000259" key="3">
    <source>
        <dbReference type="PROSITE" id="PS51462"/>
    </source>
</evidence>
<evidence type="ECO:0000313" key="4">
    <source>
        <dbReference type="EMBL" id="GAC66658.1"/>
    </source>
</evidence>
<dbReference type="EMBL" id="BANX01000003">
    <property type="protein sequence ID" value="GAC66658.1"/>
    <property type="molecule type" value="Genomic_DNA"/>
</dbReference>
<dbReference type="Pfam" id="PF00293">
    <property type="entry name" value="NUDIX"/>
    <property type="match status" value="1"/>
</dbReference>
<dbReference type="PANTHER" id="PTHR43046:SF16">
    <property type="entry name" value="ADP-RIBOSE PYROPHOSPHATASE YJHB-RELATED"/>
    <property type="match status" value="1"/>
</dbReference>
<dbReference type="InterPro" id="IPR020084">
    <property type="entry name" value="NUDIX_hydrolase_CS"/>
</dbReference>
<comment type="cofactor">
    <cofactor evidence="1">
        <name>Mg(2+)</name>
        <dbReference type="ChEBI" id="CHEBI:18420"/>
    </cofactor>
</comment>
<evidence type="ECO:0000256" key="1">
    <source>
        <dbReference type="ARBA" id="ARBA00001946"/>
    </source>
</evidence>